<dbReference type="RefSeq" id="YP_009322215.1">
    <property type="nucleotide sequence ID" value="NC_031918.1"/>
</dbReference>
<dbReference type="GeneID" id="30310394"/>
<accession>A0A173GC07</accession>
<organism evidence="1 2">
    <name type="scientific">Salmonella phage 64795_sal3</name>
    <dbReference type="NCBI Taxonomy" id="1813769"/>
    <lineage>
        <taxon>Viruses</taxon>
        <taxon>Duplodnaviria</taxon>
        <taxon>Heunggongvirae</taxon>
        <taxon>Uroviricota</taxon>
        <taxon>Caudoviricetes</taxon>
        <taxon>Saltrevirus</taxon>
        <taxon>Saltrevirus sv64795sal3</taxon>
    </lineage>
</organism>
<proteinExistence type="predicted"/>
<keyword evidence="2" id="KW-1185">Reference proteome</keyword>
<dbReference type="OrthoDB" id="36460at10239"/>
<protein>
    <submittedName>
        <fullName evidence="1">Uncharacterized protein</fullName>
    </submittedName>
</protein>
<evidence type="ECO:0000313" key="2">
    <source>
        <dbReference type="Proteomes" id="UP000203313"/>
    </source>
</evidence>
<name>A0A173GC07_9CAUD</name>
<dbReference type="EMBL" id="KX017520">
    <property type="protein sequence ID" value="ANH50852.1"/>
    <property type="molecule type" value="Genomic_DNA"/>
</dbReference>
<evidence type="ECO:0000313" key="1">
    <source>
        <dbReference type="EMBL" id="ANH50852.1"/>
    </source>
</evidence>
<dbReference type="Proteomes" id="UP000203313">
    <property type="component" value="Segment"/>
</dbReference>
<dbReference type="KEGG" id="vg:30310394"/>
<reference evidence="1 2" key="1">
    <citation type="submission" date="2016-04" db="EMBL/GenBank/DDBJ databases">
        <title>Complete Genome Sequences of three Siphoviridae Bacteriophages infecting Salmonella enterica enterica subsp. Enteridis.</title>
        <authorList>
            <person name="Paradiso R."/>
            <person name="Lombardi S."/>
            <person name="Iodice M.G."/>
            <person name="Riccardi M.G."/>
            <person name="Orsini M."/>
            <person name="Bolletti Censi S."/>
            <person name="Galiero G."/>
            <person name="Borriello G."/>
        </authorList>
    </citation>
    <scope>NUCLEOTIDE SEQUENCE [LARGE SCALE GENOMIC DNA]</scope>
</reference>
<sequence>MYHNEKGDVEMSVEKVITERCEYLRSMLEARAVNIEDIELCLVHIKNAILEGYHQGQVDDSTEVLPELLRMATTGKF</sequence>